<dbReference type="GO" id="GO:0005763">
    <property type="term" value="C:mitochondrial small ribosomal subunit"/>
    <property type="evidence" value="ECO:0007669"/>
    <property type="project" value="InterPro"/>
</dbReference>
<dbReference type="PROSITE" id="PS00251">
    <property type="entry name" value="THD_1"/>
    <property type="match status" value="1"/>
</dbReference>
<organism evidence="13 14">
    <name type="scientific">Spodoptera littoralis</name>
    <name type="common">Egyptian cotton leafworm</name>
    <dbReference type="NCBI Taxonomy" id="7109"/>
    <lineage>
        <taxon>Eukaryota</taxon>
        <taxon>Metazoa</taxon>
        <taxon>Ecdysozoa</taxon>
        <taxon>Arthropoda</taxon>
        <taxon>Hexapoda</taxon>
        <taxon>Insecta</taxon>
        <taxon>Pterygota</taxon>
        <taxon>Neoptera</taxon>
        <taxon>Endopterygota</taxon>
        <taxon>Lepidoptera</taxon>
        <taxon>Glossata</taxon>
        <taxon>Ditrysia</taxon>
        <taxon>Noctuoidea</taxon>
        <taxon>Noctuidae</taxon>
        <taxon>Amphipyrinae</taxon>
        <taxon>Spodoptera</taxon>
    </lineage>
</organism>
<evidence type="ECO:0000256" key="7">
    <source>
        <dbReference type="ARBA" id="ARBA00023274"/>
    </source>
</evidence>
<evidence type="ECO:0000256" key="11">
    <source>
        <dbReference type="SAM" id="Phobius"/>
    </source>
</evidence>
<dbReference type="InterPro" id="IPR006052">
    <property type="entry name" value="TNF_dom"/>
</dbReference>
<keyword evidence="6" id="KW-0496">Mitochondrion</keyword>
<reference evidence="13" key="1">
    <citation type="submission" date="2022-02" db="EMBL/GenBank/DDBJ databases">
        <authorList>
            <person name="King R."/>
        </authorList>
    </citation>
    <scope>NUCLEOTIDE SEQUENCE</scope>
</reference>
<evidence type="ECO:0000256" key="10">
    <source>
        <dbReference type="SAM" id="MobiDB-lite"/>
    </source>
</evidence>
<evidence type="ECO:0000259" key="12">
    <source>
        <dbReference type="PROSITE" id="PS50049"/>
    </source>
</evidence>
<comment type="similarity">
    <text evidence="3">Belongs to the mitochondrion-specific ribosomal protein mS31 family.</text>
</comment>
<dbReference type="AlphaFoldDB" id="A0A9P0N373"/>
<keyword evidence="4" id="KW-0809">Transit peptide</keyword>
<dbReference type="PANTHER" id="PTHR13231:SF3">
    <property type="entry name" value="SMALL RIBOSOMAL SUBUNIT PROTEIN MS31"/>
    <property type="match status" value="1"/>
</dbReference>
<evidence type="ECO:0000313" key="13">
    <source>
        <dbReference type="EMBL" id="CAH1639922.1"/>
    </source>
</evidence>
<gene>
    <name evidence="13" type="ORF">SPLIT_LOCUS5278</name>
</gene>
<feature type="domain" description="THD" evidence="12">
    <location>
        <begin position="194"/>
        <end position="336"/>
    </location>
</feature>
<dbReference type="Gene3D" id="2.60.120.40">
    <property type="match status" value="1"/>
</dbReference>
<dbReference type="Proteomes" id="UP001153321">
    <property type="component" value="Chromosome 2"/>
</dbReference>
<evidence type="ECO:0000256" key="6">
    <source>
        <dbReference type="ARBA" id="ARBA00023128"/>
    </source>
</evidence>
<accession>A0A9P0N373</accession>
<evidence type="ECO:0000256" key="8">
    <source>
        <dbReference type="ARBA" id="ARBA00035133"/>
    </source>
</evidence>
<comment type="similarity">
    <text evidence="2">Belongs to the tumor necrosis factor family.</text>
</comment>
<evidence type="ECO:0000256" key="2">
    <source>
        <dbReference type="ARBA" id="ARBA00008670"/>
    </source>
</evidence>
<evidence type="ECO:0000256" key="3">
    <source>
        <dbReference type="ARBA" id="ARBA00011057"/>
    </source>
</evidence>
<sequence>MDGERKIHMSEGVPLNSPGAANIFLNTGKNTKVNSPEGTVIHLNTEKPSDLGVHINTTFSIASSKKIKLLFVLNFLLSVICMVLSCSIAFYYWNEMISMRRQLDMINDHFILHNLNQDRGVQSALVARPRPPAEGDAREPRARPFDDDDTPQSAKKYYVENLGEDIHLVDSKKKNSSKGNVPVYDLTILQKELVVVQYNGGQKEVNLGTQSIIGPWIRDEEVSSKNSADKFELTNNFVVIKEGGLYLIYAQVVYLTQSPNCYYIWARQTGKDPRLLSTCATGDDSSNRPLSKSQMSCSVQTIARLYKGDTVNIAQREPNRTVWLRPGLRFRRDFRVIVRCLSDKQSDGDGKVPESKEKPVVTQKSSENATEKIQELLKLMLAEPKIKESEYKDKFATAPVIQRRKKGDEIEVKTEKIEESITKAAGEVAQAIGGNVKQTEAELLSRVLGKINQSSTTLSDLLVGMKVDRSKEGEDQKPQETRGQQVKRLVSKTKVTQETRYSQRKAKPADGEPRGERRTPAVSQPTVVNIFSGQPLGIFKAKEANYGTTLDVWEKLKQRELTLATLQQPANYFQKMILWTEQGKIWKFPIDNEQGLEEEQNVHFSEHIFLDSHLEGWCPKKGPIRHFMELVCIGLSKNAFYTVQEKRDHIMWYKEYFESKKDLLTEVGAWDQAAKTSAEASQS</sequence>
<name>A0A9P0N373_SPOLI</name>
<dbReference type="SUPFAM" id="SSF49842">
    <property type="entry name" value="TNF-like"/>
    <property type="match status" value="1"/>
</dbReference>
<dbReference type="GO" id="GO:0003735">
    <property type="term" value="F:structural constituent of ribosome"/>
    <property type="evidence" value="ECO:0007669"/>
    <property type="project" value="InterPro"/>
</dbReference>
<proteinExistence type="inferred from homology"/>
<feature type="region of interest" description="Disordered" evidence="10">
    <location>
        <begin position="344"/>
        <end position="367"/>
    </location>
</feature>
<evidence type="ECO:0000256" key="4">
    <source>
        <dbReference type="ARBA" id="ARBA00022946"/>
    </source>
</evidence>
<feature type="compositionally biased region" description="Basic and acidic residues" evidence="10">
    <location>
        <begin position="507"/>
        <end position="519"/>
    </location>
</feature>
<dbReference type="InterPro" id="IPR021184">
    <property type="entry name" value="TNF_CS"/>
</dbReference>
<protein>
    <recommendedName>
        <fullName evidence="8">Small ribosomal subunit protein mS31</fullName>
    </recommendedName>
    <alternativeName>
        <fullName evidence="9">28S ribosomal protein S31, mitochondrial</fullName>
    </alternativeName>
</protein>
<comment type="subcellular location">
    <subcellularLocation>
        <location evidence="1">Mitochondrion</location>
    </subcellularLocation>
</comment>
<keyword evidence="11" id="KW-1133">Transmembrane helix</keyword>
<keyword evidence="11" id="KW-0812">Transmembrane</keyword>
<keyword evidence="5" id="KW-0689">Ribosomal protein</keyword>
<keyword evidence="7" id="KW-0687">Ribonucleoprotein</keyword>
<dbReference type="GO" id="GO:0005164">
    <property type="term" value="F:tumor necrosis factor receptor binding"/>
    <property type="evidence" value="ECO:0007669"/>
    <property type="project" value="InterPro"/>
</dbReference>
<dbReference type="GO" id="GO:0006955">
    <property type="term" value="P:immune response"/>
    <property type="evidence" value="ECO:0007669"/>
    <property type="project" value="InterPro"/>
</dbReference>
<dbReference type="InterPro" id="IPR026299">
    <property type="entry name" value="MRP-S31"/>
</dbReference>
<feature type="compositionally biased region" description="Basic and acidic residues" evidence="10">
    <location>
        <begin position="131"/>
        <end position="145"/>
    </location>
</feature>
<dbReference type="Pfam" id="PF00229">
    <property type="entry name" value="TNF"/>
    <property type="match status" value="1"/>
</dbReference>
<feature type="compositionally biased region" description="Basic and acidic residues" evidence="10">
    <location>
        <begin position="344"/>
        <end position="359"/>
    </location>
</feature>
<evidence type="ECO:0000313" key="14">
    <source>
        <dbReference type="Proteomes" id="UP001153321"/>
    </source>
</evidence>
<evidence type="ECO:0000256" key="5">
    <source>
        <dbReference type="ARBA" id="ARBA00022980"/>
    </source>
</evidence>
<evidence type="ECO:0000256" key="1">
    <source>
        <dbReference type="ARBA" id="ARBA00004173"/>
    </source>
</evidence>
<feature type="region of interest" description="Disordered" evidence="10">
    <location>
        <begin position="128"/>
        <end position="152"/>
    </location>
</feature>
<evidence type="ECO:0000256" key="9">
    <source>
        <dbReference type="ARBA" id="ARBA00035363"/>
    </source>
</evidence>
<dbReference type="PROSITE" id="PS50049">
    <property type="entry name" value="THD_2"/>
    <property type="match status" value="1"/>
</dbReference>
<feature type="transmembrane region" description="Helical" evidence="11">
    <location>
        <begin position="69"/>
        <end position="93"/>
    </location>
</feature>
<keyword evidence="11" id="KW-0472">Membrane</keyword>
<dbReference type="PANTHER" id="PTHR13231">
    <property type="entry name" value="MITOCHONDRIAL RIBOSOMAL PROTEIN S31"/>
    <property type="match status" value="1"/>
</dbReference>
<dbReference type="EMBL" id="LR824533">
    <property type="protein sequence ID" value="CAH1639922.1"/>
    <property type="molecule type" value="Genomic_DNA"/>
</dbReference>
<dbReference type="Pfam" id="PF15433">
    <property type="entry name" value="MRP-S31"/>
    <property type="match status" value="1"/>
</dbReference>
<feature type="region of interest" description="Disordered" evidence="10">
    <location>
        <begin position="492"/>
        <end position="522"/>
    </location>
</feature>
<dbReference type="InterPro" id="IPR008983">
    <property type="entry name" value="Tumour_necrosis_fac-like_dom"/>
</dbReference>
<keyword evidence="14" id="KW-1185">Reference proteome</keyword>
<dbReference type="GO" id="GO:0016020">
    <property type="term" value="C:membrane"/>
    <property type="evidence" value="ECO:0007669"/>
    <property type="project" value="InterPro"/>
</dbReference>